<accession>A0A9X2MIA2</accession>
<gene>
    <name evidence="2" type="ORF">NSA23_07870</name>
</gene>
<dbReference type="Gene3D" id="3.40.630.30">
    <property type="match status" value="2"/>
</dbReference>
<dbReference type="InterPro" id="IPR016181">
    <property type="entry name" value="Acyl_CoA_acyltransferase"/>
</dbReference>
<keyword evidence="3" id="KW-1185">Reference proteome</keyword>
<dbReference type="SUPFAM" id="SSF55729">
    <property type="entry name" value="Acyl-CoA N-acyltransferases (Nat)"/>
    <property type="match status" value="1"/>
</dbReference>
<dbReference type="RefSeq" id="WP_042682959.1">
    <property type="nucleotide sequence ID" value="NZ_CABKTM010000049.1"/>
</dbReference>
<dbReference type="EMBL" id="JANJZL010000004">
    <property type="protein sequence ID" value="MCR2044036.1"/>
    <property type="molecule type" value="Genomic_DNA"/>
</dbReference>
<evidence type="ECO:0000313" key="2">
    <source>
        <dbReference type="EMBL" id="MCR2044036.1"/>
    </source>
</evidence>
<dbReference type="PANTHER" id="PTHR43415">
    <property type="entry name" value="SPERMIDINE N(1)-ACETYLTRANSFERASE"/>
    <property type="match status" value="1"/>
</dbReference>
<feature type="domain" description="N-acetyltransferase" evidence="1">
    <location>
        <begin position="156"/>
        <end position="291"/>
    </location>
</feature>
<dbReference type="PANTHER" id="PTHR43415:SF6">
    <property type="entry name" value="SPERMIDINE N(1)-ACETYLTRANSFERASE"/>
    <property type="match status" value="1"/>
</dbReference>
<dbReference type="AlphaFoldDB" id="A0A9X2MIA2"/>
<proteinExistence type="predicted"/>
<protein>
    <submittedName>
        <fullName evidence="2">GNAT family N-acetyltransferase</fullName>
    </submittedName>
</protein>
<reference evidence="2" key="1">
    <citation type="submission" date="2022-07" db="EMBL/GenBank/DDBJ databases">
        <title>Enhanced cultured diversity of the mouse gut microbiota enables custom-made synthetic communities.</title>
        <authorList>
            <person name="Afrizal A."/>
        </authorList>
    </citation>
    <scope>NUCLEOTIDE SEQUENCE</scope>
    <source>
        <strain evidence="2">DSM 29482</strain>
    </source>
</reference>
<dbReference type="Proteomes" id="UP001142078">
    <property type="component" value="Unassembled WGS sequence"/>
</dbReference>
<dbReference type="PROSITE" id="PS51186">
    <property type="entry name" value="GNAT"/>
    <property type="match status" value="1"/>
</dbReference>
<dbReference type="CDD" id="cd04301">
    <property type="entry name" value="NAT_SF"/>
    <property type="match status" value="1"/>
</dbReference>
<dbReference type="InterPro" id="IPR000182">
    <property type="entry name" value="GNAT_dom"/>
</dbReference>
<dbReference type="GO" id="GO:0004145">
    <property type="term" value="F:diamine N-acetyltransferase activity"/>
    <property type="evidence" value="ECO:0007669"/>
    <property type="project" value="TreeGrafter"/>
</dbReference>
<sequence length="291" mass="33848">MIEFKLAKKEDIKKISSFIAKINSKEENHIGYCGTNSEEIANSLMKDIIDISFNESFIIGIEDEKIIGVLGFDTDFESNSAEIWGPFLKEDKWDIVAEMWSKMIEILPKGIGLISMFINKKNRNCLRLADSFHFIKESEEIILSFERTYAHKLQDTSIIELSTVYYEDMQLLHDKVFPNTYYSGSQIIERLNNHRKVFIDIKNNKLTGYIYVEVNPKFGEGSIEFFAVDELQRGKSIGSKLLTMALKWLFTFDSINNIILCVNSENKKALDLYKRVGFKQKHQLYYFTKKC</sequence>
<evidence type="ECO:0000313" key="3">
    <source>
        <dbReference type="Proteomes" id="UP001142078"/>
    </source>
</evidence>
<dbReference type="OrthoDB" id="7163760at2"/>
<comment type="caution">
    <text evidence="2">The sequence shown here is derived from an EMBL/GenBank/DDBJ whole genome shotgun (WGS) entry which is preliminary data.</text>
</comment>
<evidence type="ECO:0000259" key="1">
    <source>
        <dbReference type="PROSITE" id="PS51186"/>
    </source>
</evidence>
<organism evidence="2 3">
    <name type="scientific">Anaerosalibacter massiliensis</name>
    <dbReference type="NCBI Taxonomy" id="1347392"/>
    <lineage>
        <taxon>Bacteria</taxon>
        <taxon>Bacillati</taxon>
        <taxon>Bacillota</taxon>
        <taxon>Tissierellia</taxon>
        <taxon>Tissierellales</taxon>
        <taxon>Sporanaerobacteraceae</taxon>
        <taxon>Anaerosalibacter</taxon>
    </lineage>
</organism>
<dbReference type="Pfam" id="PF00583">
    <property type="entry name" value="Acetyltransf_1"/>
    <property type="match status" value="1"/>
</dbReference>
<name>A0A9X2MIA2_9FIRM</name>